<dbReference type="OrthoDB" id="2677621at2759"/>
<dbReference type="Proteomes" id="UP001146351">
    <property type="component" value="Unassembled WGS sequence"/>
</dbReference>
<gene>
    <name evidence="8" type="ORF">N7492_000842</name>
</gene>
<sequence length="862" mass="99642">MSQSQLSQFSDHYPSSIFEGTPLDNLPFLPSDSVQSFPPDALYRDTPGSTPDISFSHSRSISPPEILERVGPLRKKNFVLWTEMVNDDFVAWWLKTEFGSRINRNLFEDKRGARTAECWKHFHQVAAISDGEPKVMCKTCDHTLTHPADGHRGTSSMNKHYQGSVKCRKKTPQSKDIRRLIQKGAHLAPQKTAFTNDVWIERILTFLSSLQLPFQLVEHPQFRALVETIRLAPSMPEIPTSTTIRRRLQVIVKERQESLLRTLPEGGKLSIALDCWTSPFRQAFMAVTGYFIDQDWNYREILLGFEPVHGSHTGVNLGAVLFPLLQKQEVEDRVLTVTTDNASNNSTLVESLKTSVRALELPGNIPIIRMPCIAHVIQLSLKELLGQMEANPKNEREEMDFTGGTMSSRRENREIIYTLNKIRKLPVQINKSPQRREHFLELQTKEPKLVPMQDVKTRWNSTFLMLRRAKRLQSTFDEFYRVYNQVDLQLSEEEWRQVDYLLSVTQPFFSFTDEVSKSRDITIHTVFGIYNALFAHLEKSKRQLIRKKVNWKTVMLRALEYARKKLSQYYGATDDVGDDLYAIATIMAPQNKIEFFQKPEWEPKWASRYRQSLEKYLIPYEKRYLQSQPRCDTVPSAAQVSNLELMVSTAQSSQSQTSVDDELRRYLGSSTRLINPRVFWKDHQHELPILASLARDVLSTPASGAGVERLFNSARDICHFRRGSLKPKTIQDLMMMMCTTRFDVKSEELAFIDEYLSTQEIHARKEEQEAQKKKEEVFDLISDDDQEEEEVFDLISDDDQEEEEEEEEEEENYTNATSEPTQLAGESILEISIAVLRTQNWNLVLAVLEPDRTWRIATPVEV</sequence>
<dbReference type="GO" id="GO:0005634">
    <property type="term" value="C:nucleus"/>
    <property type="evidence" value="ECO:0007669"/>
    <property type="project" value="UniProtKB-SubCell"/>
</dbReference>
<dbReference type="GO" id="GO:0046983">
    <property type="term" value="F:protein dimerization activity"/>
    <property type="evidence" value="ECO:0007669"/>
    <property type="project" value="InterPro"/>
</dbReference>
<reference evidence="8" key="1">
    <citation type="submission" date="2022-11" db="EMBL/GenBank/DDBJ databases">
        <authorList>
            <person name="Petersen C."/>
        </authorList>
    </citation>
    <scope>NUCLEOTIDE SEQUENCE</scope>
    <source>
        <strain evidence="8">IBT 21917</strain>
    </source>
</reference>
<keyword evidence="5" id="KW-0539">Nucleus</keyword>
<feature type="compositionally biased region" description="Acidic residues" evidence="6">
    <location>
        <begin position="796"/>
        <end position="812"/>
    </location>
</feature>
<name>A0A9W9IWN1_9EURO</name>
<evidence type="ECO:0000256" key="3">
    <source>
        <dbReference type="ARBA" id="ARBA00022771"/>
    </source>
</evidence>
<dbReference type="SMART" id="SM00614">
    <property type="entry name" value="ZnF_BED"/>
    <property type="match status" value="1"/>
</dbReference>
<evidence type="ECO:0000313" key="8">
    <source>
        <dbReference type="EMBL" id="KAJ5183226.1"/>
    </source>
</evidence>
<evidence type="ECO:0000256" key="2">
    <source>
        <dbReference type="ARBA" id="ARBA00022723"/>
    </source>
</evidence>
<evidence type="ECO:0000259" key="7">
    <source>
        <dbReference type="Pfam" id="PF05699"/>
    </source>
</evidence>
<dbReference type="InterPro" id="IPR008906">
    <property type="entry name" value="HATC_C_dom"/>
</dbReference>
<organism evidence="8 9">
    <name type="scientific">Penicillium capsulatum</name>
    <dbReference type="NCBI Taxonomy" id="69766"/>
    <lineage>
        <taxon>Eukaryota</taxon>
        <taxon>Fungi</taxon>
        <taxon>Dikarya</taxon>
        <taxon>Ascomycota</taxon>
        <taxon>Pezizomycotina</taxon>
        <taxon>Eurotiomycetes</taxon>
        <taxon>Eurotiomycetidae</taxon>
        <taxon>Eurotiales</taxon>
        <taxon>Aspergillaceae</taxon>
        <taxon>Penicillium</taxon>
    </lineage>
</organism>
<feature type="region of interest" description="Disordered" evidence="6">
    <location>
        <begin position="796"/>
        <end position="821"/>
    </location>
</feature>
<keyword evidence="4" id="KW-0862">Zinc</keyword>
<evidence type="ECO:0000256" key="4">
    <source>
        <dbReference type="ARBA" id="ARBA00022833"/>
    </source>
</evidence>
<keyword evidence="9" id="KW-1185">Reference proteome</keyword>
<evidence type="ECO:0000256" key="5">
    <source>
        <dbReference type="ARBA" id="ARBA00023242"/>
    </source>
</evidence>
<evidence type="ECO:0000256" key="6">
    <source>
        <dbReference type="SAM" id="MobiDB-lite"/>
    </source>
</evidence>
<dbReference type="Pfam" id="PF05699">
    <property type="entry name" value="Dimer_Tnp_hAT"/>
    <property type="match status" value="1"/>
</dbReference>
<dbReference type="GO" id="GO:0008270">
    <property type="term" value="F:zinc ion binding"/>
    <property type="evidence" value="ECO:0007669"/>
    <property type="project" value="UniProtKB-KW"/>
</dbReference>
<proteinExistence type="predicted"/>
<accession>A0A9W9IWN1</accession>
<comment type="subcellular location">
    <subcellularLocation>
        <location evidence="1">Nucleus</location>
    </subcellularLocation>
</comment>
<dbReference type="PANTHER" id="PTHR46481">
    <property type="entry name" value="ZINC FINGER BED DOMAIN-CONTAINING PROTEIN 4"/>
    <property type="match status" value="1"/>
</dbReference>
<dbReference type="InterPro" id="IPR012337">
    <property type="entry name" value="RNaseH-like_sf"/>
</dbReference>
<keyword evidence="3" id="KW-0863">Zinc-finger</keyword>
<evidence type="ECO:0000313" key="9">
    <source>
        <dbReference type="Proteomes" id="UP001146351"/>
    </source>
</evidence>
<comment type="caution">
    <text evidence="8">The sequence shown here is derived from an EMBL/GenBank/DDBJ whole genome shotgun (WGS) entry which is preliminary data.</text>
</comment>
<keyword evidence="2" id="KW-0479">Metal-binding</keyword>
<dbReference type="PANTHER" id="PTHR46481:SF10">
    <property type="entry name" value="ZINC FINGER BED DOMAIN-CONTAINING PROTEIN 39"/>
    <property type="match status" value="1"/>
</dbReference>
<dbReference type="EMBL" id="JAPQKO010000001">
    <property type="protein sequence ID" value="KAJ5183226.1"/>
    <property type="molecule type" value="Genomic_DNA"/>
</dbReference>
<protein>
    <recommendedName>
        <fullName evidence="7">HAT C-terminal dimerisation domain-containing protein</fullName>
    </recommendedName>
</protein>
<dbReference type="SUPFAM" id="SSF53098">
    <property type="entry name" value="Ribonuclease H-like"/>
    <property type="match status" value="1"/>
</dbReference>
<evidence type="ECO:0000256" key="1">
    <source>
        <dbReference type="ARBA" id="ARBA00004123"/>
    </source>
</evidence>
<feature type="domain" description="HAT C-terminal dimerisation" evidence="7">
    <location>
        <begin position="672"/>
        <end position="736"/>
    </location>
</feature>
<reference evidence="8" key="2">
    <citation type="journal article" date="2023" name="IMA Fungus">
        <title>Comparative genomic study of the Penicillium genus elucidates a diverse pangenome and 15 lateral gene transfer events.</title>
        <authorList>
            <person name="Petersen C."/>
            <person name="Sorensen T."/>
            <person name="Nielsen M.R."/>
            <person name="Sondergaard T.E."/>
            <person name="Sorensen J.L."/>
            <person name="Fitzpatrick D.A."/>
            <person name="Frisvad J.C."/>
            <person name="Nielsen K.L."/>
        </authorList>
    </citation>
    <scope>NUCLEOTIDE SEQUENCE</scope>
    <source>
        <strain evidence="8">IBT 21917</strain>
    </source>
</reference>
<dbReference type="InterPro" id="IPR052035">
    <property type="entry name" value="ZnF_BED_domain_contain"/>
</dbReference>
<dbReference type="AlphaFoldDB" id="A0A9W9IWN1"/>